<organism evidence="1 2">
    <name type="scientific">Peronosclerospora sorghi</name>
    <dbReference type="NCBI Taxonomy" id="230839"/>
    <lineage>
        <taxon>Eukaryota</taxon>
        <taxon>Sar</taxon>
        <taxon>Stramenopiles</taxon>
        <taxon>Oomycota</taxon>
        <taxon>Peronosporomycetes</taxon>
        <taxon>Peronosporales</taxon>
        <taxon>Peronosporaceae</taxon>
        <taxon>Peronosclerospora</taxon>
    </lineage>
</organism>
<name>A0ACC0W8C0_9STRA</name>
<dbReference type="EMBL" id="CM047582">
    <property type="protein sequence ID" value="KAI9915068.1"/>
    <property type="molecule type" value="Genomic_DNA"/>
</dbReference>
<accession>A0ACC0W8C0</accession>
<gene>
    <name evidence="1" type="ORF">PsorP6_008378</name>
</gene>
<protein>
    <submittedName>
        <fullName evidence="1">Uncharacterized protein</fullName>
    </submittedName>
</protein>
<evidence type="ECO:0000313" key="1">
    <source>
        <dbReference type="EMBL" id="KAI9915068.1"/>
    </source>
</evidence>
<reference evidence="1 2" key="1">
    <citation type="journal article" date="2022" name="bioRxiv">
        <title>The genome of the oomycete Peronosclerospora sorghi, a cosmopolitan pathogen of maize and sorghum, is inflated with dispersed pseudogenes.</title>
        <authorList>
            <person name="Fletcher K."/>
            <person name="Martin F."/>
            <person name="Isakeit T."/>
            <person name="Cavanaugh K."/>
            <person name="Magill C."/>
            <person name="Michelmore R."/>
        </authorList>
    </citation>
    <scope>NUCLEOTIDE SEQUENCE [LARGE SCALE GENOMIC DNA]</scope>
    <source>
        <strain evidence="1">P6</strain>
    </source>
</reference>
<comment type="caution">
    <text evidence="1">The sequence shown here is derived from an EMBL/GenBank/DDBJ whole genome shotgun (WGS) entry which is preliminary data.</text>
</comment>
<dbReference type="Proteomes" id="UP001163321">
    <property type="component" value="Chromosome 3"/>
</dbReference>
<keyword evidence="2" id="KW-1185">Reference proteome</keyword>
<evidence type="ECO:0000313" key="2">
    <source>
        <dbReference type="Proteomes" id="UP001163321"/>
    </source>
</evidence>
<proteinExistence type="predicted"/>
<sequence>MRASWGTILTVFRSTVCTPAKTPSTFFHRLQNANQCCHLLTRFENAASTASGITLLRAADVFGSRWEVGALDANTRFL</sequence>